<dbReference type="InterPro" id="IPR001304">
    <property type="entry name" value="C-type_lectin-like"/>
</dbReference>
<reference evidence="5" key="1">
    <citation type="submission" date="2025-08" db="UniProtKB">
        <authorList>
            <consortium name="RefSeq"/>
        </authorList>
    </citation>
    <scope>IDENTIFICATION</scope>
</reference>
<feature type="domain" description="C-type lectin" evidence="2">
    <location>
        <begin position="42"/>
        <end position="161"/>
    </location>
</feature>
<dbReference type="InterPro" id="IPR016186">
    <property type="entry name" value="C-type_lectin-like/link_sf"/>
</dbReference>
<protein>
    <submittedName>
        <fullName evidence="5">C-type lectin domain family 4 member M-like</fullName>
    </submittedName>
</protein>
<dbReference type="PROSITE" id="PS50948">
    <property type="entry name" value="PAN"/>
    <property type="match status" value="1"/>
</dbReference>
<feature type="chain" id="PRO_5033997140" evidence="1">
    <location>
        <begin position="22"/>
        <end position="262"/>
    </location>
</feature>
<dbReference type="OMA" id="YSEICIR"/>
<dbReference type="InterPro" id="IPR003609">
    <property type="entry name" value="Pan_app"/>
</dbReference>
<dbReference type="AlphaFoldDB" id="A0A8B7YDR3"/>
<feature type="domain" description="Apple" evidence="3">
    <location>
        <begin position="177"/>
        <end position="260"/>
    </location>
</feature>
<dbReference type="PANTHER" id="PTHR22801:SF63">
    <property type="entry name" value="C-TYPE LECTIN DOMAIN-CONTAINING PROTEIN"/>
    <property type="match status" value="1"/>
</dbReference>
<evidence type="ECO:0000256" key="1">
    <source>
        <dbReference type="SAM" id="SignalP"/>
    </source>
</evidence>
<gene>
    <name evidence="5" type="primary">LOC110978813</name>
</gene>
<dbReference type="Gene3D" id="3.10.100.10">
    <property type="entry name" value="Mannose-Binding Protein A, subunit A"/>
    <property type="match status" value="1"/>
</dbReference>
<evidence type="ECO:0000259" key="3">
    <source>
        <dbReference type="PROSITE" id="PS50948"/>
    </source>
</evidence>
<dbReference type="PROSITE" id="PS50041">
    <property type="entry name" value="C_TYPE_LECTIN_2"/>
    <property type="match status" value="1"/>
</dbReference>
<keyword evidence="4" id="KW-1185">Reference proteome</keyword>
<accession>A0A8B7YDR3</accession>
<evidence type="ECO:0000259" key="2">
    <source>
        <dbReference type="PROSITE" id="PS50041"/>
    </source>
</evidence>
<dbReference type="InterPro" id="IPR050801">
    <property type="entry name" value="Ca-Dep_Lectins_ImmuneDev"/>
</dbReference>
<sequence length="262" mass="29048">MYLLKVVGVVAITAAINAAWGSDVCSSVPALNCSCPLGWRLWRKACYRVTESEPNWECSKSACREMGGKMAAPRSLKEMKFMGNLARQKDSDYYVWIACNDIGFEGNWTCDVQEDSEPFMGWYPGQPDDTDHNQDCAVIAARHNDSMDDSRCSESHNALCVSQAACTPRPSQPLRYCFSSDDQGHIVNSACLLDHVIREFTTKSLTACGSACVNEAGCRSFNIKKNGKGKKLCQLNNSTSSEDKDNFKTIGDFCMYSEICIR</sequence>
<dbReference type="KEGG" id="aplc:110978813"/>
<dbReference type="PANTHER" id="PTHR22801">
    <property type="entry name" value="LITHOSTATHINE"/>
    <property type="match status" value="1"/>
</dbReference>
<dbReference type="CDD" id="cd00037">
    <property type="entry name" value="CLECT"/>
    <property type="match status" value="1"/>
</dbReference>
<dbReference type="SMART" id="SM00034">
    <property type="entry name" value="CLECT"/>
    <property type="match status" value="1"/>
</dbReference>
<keyword evidence="1" id="KW-0732">Signal</keyword>
<dbReference type="Pfam" id="PF00059">
    <property type="entry name" value="Lectin_C"/>
    <property type="match status" value="1"/>
</dbReference>
<proteinExistence type="predicted"/>
<evidence type="ECO:0000313" key="5">
    <source>
        <dbReference type="RefSeq" id="XP_022089791.1"/>
    </source>
</evidence>
<evidence type="ECO:0000313" key="4">
    <source>
        <dbReference type="Proteomes" id="UP000694845"/>
    </source>
</evidence>
<name>A0A8B7YDR3_ACAPL</name>
<dbReference type="Pfam" id="PF00024">
    <property type="entry name" value="PAN_1"/>
    <property type="match status" value="1"/>
</dbReference>
<dbReference type="RefSeq" id="XP_022089791.1">
    <property type="nucleotide sequence ID" value="XM_022234099.1"/>
</dbReference>
<dbReference type="Proteomes" id="UP000694845">
    <property type="component" value="Unplaced"/>
</dbReference>
<dbReference type="SUPFAM" id="SSF56436">
    <property type="entry name" value="C-type lectin-like"/>
    <property type="match status" value="1"/>
</dbReference>
<organism evidence="4 5">
    <name type="scientific">Acanthaster planci</name>
    <name type="common">Crown-of-thorns starfish</name>
    <dbReference type="NCBI Taxonomy" id="133434"/>
    <lineage>
        <taxon>Eukaryota</taxon>
        <taxon>Metazoa</taxon>
        <taxon>Echinodermata</taxon>
        <taxon>Eleutherozoa</taxon>
        <taxon>Asterozoa</taxon>
        <taxon>Asteroidea</taxon>
        <taxon>Valvatacea</taxon>
        <taxon>Valvatida</taxon>
        <taxon>Acanthasteridae</taxon>
        <taxon>Acanthaster</taxon>
    </lineage>
</organism>
<dbReference type="GeneID" id="110978813"/>
<feature type="signal peptide" evidence="1">
    <location>
        <begin position="1"/>
        <end position="21"/>
    </location>
</feature>
<dbReference type="InterPro" id="IPR016187">
    <property type="entry name" value="CTDL_fold"/>
</dbReference>
<dbReference type="OrthoDB" id="538816at2759"/>